<dbReference type="InterPro" id="IPR036388">
    <property type="entry name" value="WH-like_DNA-bd_sf"/>
</dbReference>
<organism evidence="8 9">
    <name type="scientific">Solirubrobacter phytolaccae</name>
    <dbReference type="NCBI Taxonomy" id="1404360"/>
    <lineage>
        <taxon>Bacteria</taxon>
        <taxon>Bacillati</taxon>
        <taxon>Actinomycetota</taxon>
        <taxon>Thermoleophilia</taxon>
        <taxon>Solirubrobacterales</taxon>
        <taxon>Solirubrobacteraceae</taxon>
        <taxon>Solirubrobacter</taxon>
    </lineage>
</organism>
<dbReference type="GO" id="GO:0003677">
    <property type="term" value="F:DNA binding"/>
    <property type="evidence" value="ECO:0007669"/>
    <property type="project" value="UniProtKB-KW"/>
</dbReference>
<dbReference type="InterPro" id="IPR013324">
    <property type="entry name" value="RNA_pol_sigma_r3/r4-like"/>
</dbReference>
<dbReference type="Proteomes" id="UP001147653">
    <property type="component" value="Unassembled WGS sequence"/>
</dbReference>
<dbReference type="PANTHER" id="PTHR43133:SF58">
    <property type="entry name" value="ECF RNA POLYMERASE SIGMA FACTOR SIGD"/>
    <property type="match status" value="1"/>
</dbReference>
<dbReference type="AlphaFoldDB" id="A0A9X3SD29"/>
<dbReference type="InterPro" id="IPR007627">
    <property type="entry name" value="RNA_pol_sigma70_r2"/>
</dbReference>
<dbReference type="Gene3D" id="1.10.1740.10">
    <property type="match status" value="1"/>
</dbReference>
<dbReference type="SUPFAM" id="SSF88946">
    <property type="entry name" value="Sigma2 domain of RNA polymerase sigma factors"/>
    <property type="match status" value="1"/>
</dbReference>
<dbReference type="Gene3D" id="1.10.10.10">
    <property type="entry name" value="Winged helix-like DNA-binding domain superfamily/Winged helix DNA-binding domain"/>
    <property type="match status" value="1"/>
</dbReference>
<dbReference type="PANTHER" id="PTHR43133">
    <property type="entry name" value="RNA POLYMERASE ECF-TYPE SIGMA FACTO"/>
    <property type="match status" value="1"/>
</dbReference>
<gene>
    <name evidence="8" type="ORF">OJ997_23015</name>
</gene>
<evidence type="ECO:0000256" key="3">
    <source>
        <dbReference type="ARBA" id="ARBA00023082"/>
    </source>
</evidence>
<keyword evidence="3" id="KW-0731">Sigma factor</keyword>
<dbReference type="GO" id="GO:0016987">
    <property type="term" value="F:sigma factor activity"/>
    <property type="evidence" value="ECO:0007669"/>
    <property type="project" value="UniProtKB-KW"/>
</dbReference>
<feature type="domain" description="RNA polymerase sigma factor 70 region 4 type 2" evidence="7">
    <location>
        <begin position="121"/>
        <end position="172"/>
    </location>
</feature>
<dbReference type="RefSeq" id="WP_270027596.1">
    <property type="nucleotide sequence ID" value="NZ_JAPDDP010000048.1"/>
</dbReference>
<keyword evidence="5" id="KW-0804">Transcription</keyword>
<dbReference type="InterPro" id="IPR039425">
    <property type="entry name" value="RNA_pol_sigma-70-like"/>
</dbReference>
<evidence type="ECO:0000256" key="1">
    <source>
        <dbReference type="ARBA" id="ARBA00010641"/>
    </source>
</evidence>
<keyword evidence="2" id="KW-0805">Transcription regulation</keyword>
<evidence type="ECO:0000256" key="4">
    <source>
        <dbReference type="ARBA" id="ARBA00023125"/>
    </source>
</evidence>
<evidence type="ECO:0000313" key="9">
    <source>
        <dbReference type="Proteomes" id="UP001147653"/>
    </source>
</evidence>
<feature type="domain" description="RNA polymerase sigma-70 region 2" evidence="6">
    <location>
        <begin position="21"/>
        <end position="86"/>
    </location>
</feature>
<dbReference type="NCBIfam" id="TIGR02937">
    <property type="entry name" value="sigma70-ECF"/>
    <property type="match status" value="1"/>
</dbReference>
<comment type="similarity">
    <text evidence="1">Belongs to the sigma-70 factor family. ECF subfamily.</text>
</comment>
<protein>
    <submittedName>
        <fullName evidence="8">RNA polymerase sigma factor</fullName>
    </submittedName>
</protein>
<dbReference type="Pfam" id="PF08281">
    <property type="entry name" value="Sigma70_r4_2"/>
    <property type="match status" value="1"/>
</dbReference>
<sequence length="180" mass="19798">MSDDELLAAAARGDGDAFAAFYRRHAALVLGYLRRRVAEPETAFDLAAETFAAALLSAGRYEANGPAVAWLLGIAQNKLLESLRRGRVEAAARRKLRLEPIVVEDTDLIAVEERAAAGSAQLAALLAELPEEQRRAVLARVVDERDYDEIAAELSCSEQVVRKRVSRGLRALRTRLEERT</sequence>
<keyword evidence="4" id="KW-0238">DNA-binding</keyword>
<proteinExistence type="inferred from homology"/>
<evidence type="ECO:0000259" key="7">
    <source>
        <dbReference type="Pfam" id="PF08281"/>
    </source>
</evidence>
<dbReference type="InterPro" id="IPR014284">
    <property type="entry name" value="RNA_pol_sigma-70_dom"/>
</dbReference>
<evidence type="ECO:0000313" key="8">
    <source>
        <dbReference type="EMBL" id="MDA0183200.1"/>
    </source>
</evidence>
<dbReference type="InterPro" id="IPR013249">
    <property type="entry name" value="RNA_pol_sigma70_r4_t2"/>
</dbReference>
<dbReference type="InterPro" id="IPR013325">
    <property type="entry name" value="RNA_pol_sigma_r2"/>
</dbReference>
<dbReference type="Pfam" id="PF04542">
    <property type="entry name" value="Sigma70_r2"/>
    <property type="match status" value="1"/>
</dbReference>
<evidence type="ECO:0000256" key="5">
    <source>
        <dbReference type="ARBA" id="ARBA00023163"/>
    </source>
</evidence>
<dbReference type="GO" id="GO:0006352">
    <property type="term" value="P:DNA-templated transcription initiation"/>
    <property type="evidence" value="ECO:0007669"/>
    <property type="project" value="InterPro"/>
</dbReference>
<name>A0A9X3SD29_9ACTN</name>
<keyword evidence="9" id="KW-1185">Reference proteome</keyword>
<accession>A0A9X3SD29</accession>
<reference evidence="8" key="1">
    <citation type="submission" date="2022-10" db="EMBL/GenBank/DDBJ databases">
        <title>The WGS of Solirubrobacter phytolaccae KCTC 29190.</title>
        <authorList>
            <person name="Jiang Z."/>
        </authorList>
    </citation>
    <scope>NUCLEOTIDE SEQUENCE</scope>
    <source>
        <strain evidence="8">KCTC 29190</strain>
    </source>
</reference>
<dbReference type="SUPFAM" id="SSF88659">
    <property type="entry name" value="Sigma3 and sigma4 domains of RNA polymerase sigma factors"/>
    <property type="match status" value="1"/>
</dbReference>
<comment type="caution">
    <text evidence="8">The sequence shown here is derived from an EMBL/GenBank/DDBJ whole genome shotgun (WGS) entry which is preliminary data.</text>
</comment>
<evidence type="ECO:0000256" key="2">
    <source>
        <dbReference type="ARBA" id="ARBA00023015"/>
    </source>
</evidence>
<evidence type="ECO:0000259" key="6">
    <source>
        <dbReference type="Pfam" id="PF04542"/>
    </source>
</evidence>
<dbReference type="EMBL" id="JAPDDP010000048">
    <property type="protein sequence ID" value="MDA0183200.1"/>
    <property type="molecule type" value="Genomic_DNA"/>
</dbReference>